<dbReference type="SUPFAM" id="SSF109854">
    <property type="entry name" value="DinB/YfiT-like putative metalloenzymes"/>
    <property type="match status" value="1"/>
</dbReference>
<dbReference type="SUPFAM" id="SSF55718">
    <property type="entry name" value="SCP-like"/>
    <property type="match status" value="1"/>
</dbReference>
<comment type="caution">
    <text evidence="2">The sequence shown here is derived from an EMBL/GenBank/DDBJ whole genome shotgun (WGS) entry which is preliminary data.</text>
</comment>
<organism evidence="2 3">
    <name type="scientific">Streptomyces humicola</name>
    <dbReference type="NCBI Taxonomy" id="2953240"/>
    <lineage>
        <taxon>Bacteria</taxon>
        <taxon>Bacillati</taxon>
        <taxon>Actinomycetota</taxon>
        <taxon>Actinomycetes</taxon>
        <taxon>Kitasatosporales</taxon>
        <taxon>Streptomycetaceae</taxon>
        <taxon>Streptomyces</taxon>
    </lineage>
</organism>
<name>A0ABT1PX09_9ACTN</name>
<dbReference type="Pfam" id="PF11716">
    <property type="entry name" value="MDMPI_N"/>
    <property type="match status" value="1"/>
</dbReference>
<dbReference type="RefSeq" id="WP_255919987.1">
    <property type="nucleotide sequence ID" value="NZ_JANFNG010000006.1"/>
</dbReference>
<dbReference type="GO" id="GO:0016853">
    <property type="term" value="F:isomerase activity"/>
    <property type="evidence" value="ECO:0007669"/>
    <property type="project" value="UniProtKB-KW"/>
</dbReference>
<dbReference type="Proteomes" id="UP001057702">
    <property type="component" value="Unassembled WGS sequence"/>
</dbReference>
<keyword evidence="2" id="KW-0413">Isomerase</keyword>
<dbReference type="InterPro" id="IPR036527">
    <property type="entry name" value="SCP2_sterol-bd_dom_sf"/>
</dbReference>
<reference evidence="2" key="1">
    <citation type="submission" date="2022-06" db="EMBL/GenBank/DDBJ databases">
        <title>Draft genome sequence of Streptomyces sp. RB6PN25 isolated from peat swamp forest in Thailand.</title>
        <authorList>
            <person name="Duangmal K."/>
            <person name="Klaysubun C."/>
        </authorList>
    </citation>
    <scope>NUCLEOTIDE SEQUENCE</scope>
    <source>
        <strain evidence="2">RB6PN25</strain>
    </source>
</reference>
<gene>
    <name evidence="2" type="ORF">NGB36_10815</name>
</gene>
<dbReference type="InterPro" id="IPR024344">
    <property type="entry name" value="MDMPI_metal-binding"/>
</dbReference>
<evidence type="ECO:0000313" key="2">
    <source>
        <dbReference type="EMBL" id="MCQ4081080.1"/>
    </source>
</evidence>
<evidence type="ECO:0000259" key="1">
    <source>
        <dbReference type="Pfam" id="PF11716"/>
    </source>
</evidence>
<proteinExistence type="predicted"/>
<dbReference type="Gene3D" id="1.20.120.450">
    <property type="entry name" value="dinb family like domain"/>
    <property type="match status" value="1"/>
</dbReference>
<protein>
    <submittedName>
        <fullName evidence="2">Maleylpyruvate isomerase family mycothiol-dependent enzyme</fullName>
    </submittedName>
</protein>
<feature type="domain" description="Mycothiol-dependent maleylpyruvate isomerase metal-binding" evidence="1">
    <location>
        <begin position="16"/>
        <end position="151"/>
    </location>
</feature>
<evidence type="ECO:0000313" key="3">
    <source>
        <dbReference type="Proteomes" id="UP001057702"/>
    </source>
</evidence>
<dbReference type="InterPro" id="IPR017517">
    <property type="entry name" value="Maleyloyr_isom"/>
</dbReference>
<dbReference type="NCBIfam" id="TIGR03083">
    <property type="entry name" value="maleylpyruvate isomerase family mycothiol-dependent enzyme"/>
    <property type="match status" value="1"/>
</dbReference>
<accession>A0ABT1PX09</accession>
<dbReference type="EMBL" id="JANFNG010000006">
    <property type="protein sequence ID" value="MCQ4081080.1"/>
    <property type="molecule type" value="Genomic_DNA"/>
</dbReference>
<keyword evidence="3" id="KW-1185">Reference proteome</keyword>
<dbReference type="InterPro" id="IPR034660">
    <property type="entry name" value="DinB/YfiT-like"/>
</dbReference>
<dbReference type="Gene3D" id="3.30.1050.20">
    <property type="match status" value="1"/>
</dbReference>
<sequence length="241" mass="25758">MKEIAPTQESFQEISAAAQRLLNGLAALDDTGVRAPSLLSGWTRGHVLSHLACQVPALERLLEWARTGVETPQYADRQARGAEIAAGAGRPAALLVADVRETAAHFQRSIEELPGPAWKATIKPFTGETCTPQRVLVIRLRELELHHIDLRLGYGFTDIPETALRIIFDDVTGYFAQAPGVPTFTLRDDEGAVIARFGTGSGPTVSGTLAEALAWLSGRSDGAGLDTGAGTAQLPTLPKWI</sequence>